<comment type="caution">
    <text evidence="1">The sequence shown here is derived from an EMBL/GenBank/DDBJ whole genome shotgun (WGS) entry which is preliminary data.</text>
</comment>
<dbReference type="EMBL" id="JAYKXP010000012">
    <property type="protein sequence ID" value="KAK7051592.1"/>
    <property type="molecule type" value="Genomic_DNA"/>
</dbReference>
<reference evidence="1 2" key="1">
    <citation type="submission" date="2024-01" db="EMBL/GenBank/DDBJ databases">
        <title>A draft genome for a cacao thread blight-causing isolate of Paramarasmius palmivorus.</title>
        <authorList>
            <person name="Baruah I.K."/>
            <person name="Bukari Y."/>
            <person name="Amoako-Attah I."/>
            <person name="Meinhardt L.W."/>
            <person name="Bailey B.A."/>
            <person name="Cohen S.P."/>
        </authorList>
    </citation>
    <scope>NUCLEOTIDE SEQUENCE [LARGE SCALE GENOMIC DNA]</scope>
    <source>
        <strain evidence="1 2">GH-12</strain>
    </source>
</reference>
<evidence type="ECO:0000313" key="1">
    <source>
        <dbReference type="EMBL" id="KAK7051592.1"/>
    </source>
</evidence>
<keyword evidence="2" id="KW-1185">Reference proteome</keyword>
<evidence type="ECO:0000313" key="2">
    <source>
        <dbReference type="Proteomes" id="UP001383192"/>
    </source>
</evidence>
<accession>A0AAW0DI26</accession>
<organism evidence="1 2">
    <name type="scientific">Paramarasmius palmivorus</name>
    <dbReference type="NCBI Taxonomy" id="297713"/>
    <lineage>
        <taxon>Eukaryota</taxon>
        <taxon>Fungi</taxon>
        <taxon>Dikarya</taxon>
        <taxon>Basidiomycota</taxon>
        <taxon>Agaricomycotina</taxon>
        <taxon>Agaricomycetes</taxon>
        <taxon>Agaricomycetidae</taxon>
        <taxon>Agaricales</taxon>
        <taxon>Marasmiineae</taxon>
        <taxon>Marasmiaceae</taxon>
        <taxon>Paramarasmius</taxon>
    </lineage>
</organism>
<name>A0AAW0DI26_9AGAR</name>
<gene>
    <name evidence="1" type="ORF">VNI00_004571</name>
</gene>
<dbReference type="Proteomes" id="UP001383192">
    <property type="component" value="Unassembled WGS sequence"/>
</dbReference>
<proteinExistence type="predicted"/>
<sequence length="83" mass="9036">MDKGLAEPIHGPLLVGGALAILLQVRPIPLDSHTSTPINIRIRGLFDVCLCVEKPEDLSDDPSFLTRPIWTFMTEPALSVGND</sequence>
<protein>
    <submittedName>
        <fullName evidence="1">Uncharacterized protein</fullName>
    </submittedName>
</protein>
<dbReference type="AlphaFoldDB" id="A0AAW0DI26"/>